<gene>
    <name evidence="2" type="ORF">FKR81_22360</name>
</gene>
<dbReference type="Pfam" id="PF06094">
    <property type="entry name" value="GGACT"/>
    <property type="match status" value="1"/>
</dbReference>
<dbReference type="InterPro" id="IPR036568">
    <property type="entry name" value="GGCT-like_sf"/>
</dbReference>
<dbReference type="OrthoDB" id="7626403at2"/>
<dbReference type="Gene3D" id="3.10.490.10">
    <property type="entry name" value="Gamma-glutamyl cyclotransferase-like"/>
    <property type="match status" value="2"/>
</dbReference>
<keyword evidence="3" id="KW-1185">Reference proteome</keyword>
<dbReference type="Proteomes" id="UP000316639">
    <property type="component" value="Unassembled WGS sequence"/>
</dbReference>
<dbReference type="CDD" id="cd06661">
    <property type="entry name" value="GGCT_like"/>
    <property type="match status" value="2"/>
</dbReference>
<dbReference type="EMBL" id="VOBR01000014">
    <property type="protein sequence ID" value="TWP49977.1"/>
    <property type="molecule type" value="Genomic_DNA"/>
</dbReference>
<dbReference type="InterPro" id="IPR009288">
    <property type="entry name" value="AIG2-like_dom"/>
</dbReference>
<reference evidence="2 3" key="1">
    <citation type="submission" date="2019-07" db="EMBL/GenBank/DDBJ databases">
        <title>Lentzea xizangensis sp. nov., isolated from Qinghai-Tibetan Plateau Soils.</title>
        <authorList>
            <person name="Huang J."/>
        </authorList>
    </citation>
    <scope>NUCLEOTIDE SEQUENCE [LARGE SCALE GENOMIC DNA]</scope>
    <source>
        <strain evidence="2 3">FXJ1.1311</strain>
    </source>
</reference>
<evidence type="ECO:0000313" key="3">
    <source>
        <dbReference type="Proteomes" id="UP000316639"/>
    </source>
</evidence>
<protein>
    <submittedName>
        <fullName evidence="2">Gamma-glutamylcyclotransferase</fullName>
    </submittedName>
</protein>
<evidence type="ECO:0000313" key="2">
    <source>
        <dbReference type="EMBL" id="TWP49977.1"/>
    </source>
</evidence>
<comment type="caution">
    <text evidence="2">The sequence shown here is derived from an EMBL/GenBank/DDBJ whole genome shotgun (WGS) entry which is preliminary data.</text>
</comment>
<dbReference type="InterPro" id="IPR013024">
    <property type="entry name" value="GGCT-like"/>
</dbReference>
<evidence type="ECO:0000259" key="1">
    <source>
        <dbReference type="Pfam" id="PF06094"/>
    </source>
</evidence>
<feature type="domain" description="Gamma-glutamylcyclotransferase AIG2-like" evidence="1">
    <location>
        <begin position="240"/>
        <end position="345"/>
    </location>
</feature>
<dbReference type="AlphaFoldDB" id="A0A563EQS4"/>
<dbReference type="RefSeq" id="WP_146354077.1">
    <property type="nucleotide sequence ID" value="NZ_VOBR01000014.1"/>
</dbReference>
<name>A0A563EQS4_9PSEU</name>
<keyword evidence="2" id="KW-0808">Transferase</keyword>
<organism evidence="2 3">
    <name type="scientific">Lentzea tibetensis</name>
    <dbReference type="NCBI Taxonomy" id="2591470"/>
    <lineage>
        <taxon>Bacteria</taxon>
        <taxon>Bacillati</taxon>
        <taxon>Actinomycetota</taxon>
        <taxon>Actinomycetes</taxon>
        <taxon>Pseudonocardiales</taxon>
        <taxon>Pseudonocardiaceae</taxon>
        <taxon>Lentzea</taxon>
    </lineage>
</organism>
<dbReference type="SUPFAM" id="SSF110857">
    <property type="entry name" value="Gamma-glutamyl cyclotransferase-like"/>
    <property type="match status" value="1"/>
</dbReference>
<proteinExistence type="predicted"/>
<dbReference type="GO" id="GO:0016740">
    <property type="term" value="F:transferase activity"/>
    <property type="evidence" value="ECO:0007669"/>
    <property type="project" value="UniProtKB-KW"/>
</dbReference>
<sequence>MAQPFTDDRHPAEPYPGTRPEHCFVHLDETGWPVTPDLAMESGWRVEPENVDLDQWLADRGEPPLAGRMPVLGYGSNANPSKVTWLRDELGLVGPAVVLRARCEGLAAVWAAGLRTRDGQRCATLAAAPGSAEEHSVWFATPEQLRVLDRCEGRGLRYRLVRLHTGRVTLQNGGVIDSVLAYTAASKNRLPVLFNGRMVRCSEIEQEYTRHLGDRPVPSDGLDVTEVHGAPSADDWPELLFVYGTLMPGASAWHLMEPHVTGTPDVVRLAGTLHDTGLGYPAFRPGTGPGVPGYVVRLRSPEDALPLLDEYEGDEYRRVRVVLPGGRIAWTYLWTSPIENMPVLPDGWVH</sequence>
<accession>A0A563EQS4</accession>